<sequence>MLFIKMEDLKVGMRLAKPIFNKNGVLLYDRDTKITAQGITSIKNFGLLGLYILEPAEPLPPLSEEEREFERFQTMSVFSLKNDLKFLIQNKKTKNLKGLAEDIIKKYGSLKDKINFIQDIRSTEDYLFKHSLNVAMLSALISKKLKIDQPRTLDIVLTALVHDVSHLKLKPNLMNKFEGFDEKELEEVRKSRTEAINSVEVNKETSVKVTKLLTQIHRGLDELYNTKTNVFPRISVDASIVLTAEAYDRLTTMRLNKNPISEISAIRMLMSMPKAFSEQVVKALIDSIYILPPGLCVELSNGEKGLVINENSEDIQRPMVLGFKDNQIYDLGNNKVFKQIQIADVMKTMDNRFVIDRKLLEEFRRI</sequence>
<comment type="caution">
    <text evidence="2">The sequence shown here is derived from an EMBL/GenBank/DDBJ whole genome shotgun (WGS) entry which is preliminary data.</text>
</comment>
<proteinExistence type="predicted"/>
<dbReference type="RefSeq" id="WP_115482550.1">
    <property type="nucleotide sequence ID" value="NZ_QRCT01000045.1"/>
</dbReference>
<dbReference type="GO" id="GO:0016787">
    <property type="term" value="F:hydrolase activity"/>
    <property type="evidence" value="ECO:0007669"/>
    <property type="project" value="UniProtKB-KW"/>
</dbReference>
<dbReference type="EMBL" id="QRCT01000045">
    <property type="protein sequence ID" value="RDU22788.1"/>
    <property type="molecule type" value="Genomic_DNA"/>
</dbReference>
<dbReference type="AlphaFoldDB" id="A0A371AT92"/>
<keyword evidence="2" id="KW-0378">Hydrolase</keyword>
<dbReference type="SMART" id="SM00471">
    <property type="entry name" value="HDc"/>
    <property type="match status" value="1"/>
</dbReference>
<dbReference type="PANTHER" id="PTHR43155">
    <property type="entry name" value="CYCLIC DI-GMP PHOSPHODIESTERASE PA4108-RELATED"/>
    <property type="match status" value="1"/>
</dbReference>
<name>A0A371AT92_9FIRM</name>
<feature type="domain" description="HD/PDEase" evidence="1">
    <location>
        <begin position="123"/>
        <end position="259"/>
    </location>
</feature>
<gene>
    <name evidence="2" type="ORF">DWV06_12625</name>
</gene>
<reference evidence="2 3" key="1">
    <citation type="submission" date="2018-07" db="EMBL/GenBank/DDBJ databases">
        <title>Anaerosacharophilus polymeroproducens gen. nov. sp. nov., an anaerobic bacterium isolated from salt field.</title>
        <authorList>
            <person name="Kim W."/>
            <person name="Yang S.-H."/>
            <person name="Oh J."/>
            <person name="Lee J.-H."/>
            <person name="Kwon K.K."/>
        </authorList>
    </citation>
    <scope>NUCLEOTIDE SEQUENCE [LARGE SCALE GENOMIC DNA]</scope>
    <source>
        <strain evidence="2 3">MCWD5</strain>
    </source>
</reference>
<evidence type="ECO:0000313" key="2">
    <source>
        <dbReference type="EMBL" id="RDU22788.1"/>
    </source>
</evidence>
<dbReference type="CDD" id="cd00077">
    <property type="entry name" value="HDc"/>
    <property type="match status" value="1"/>
</dbReference>
<dbReference type="Proteomes" id="UP000255036">
    <property type="component" value="Unassembled WGS sequence"/>
</dbReference>
<dbReference type="PANTHER" id="PTHR43155:SF2">
    <property type="entry name" value="CYCLIC DI-GMP PHOSPHODIESTERASE PA4108"/>
    <property type="match status" value="1"/>
</dbReference>
<evidence type="ECO:0000313" key="3">
    <source>
        <dbReference type="Proteomes" id="UP000255036"/>
    </source>
</evidence>
<dbReference type="Gene3D" id="1.10.3210.10">
    <property type="entry name" value="Hypothetical protein af1432"/>
    <property type="match status" value="1"/>
</dbReference>
<accession>A0A371AT92</accession>
<organism evidence="2 3">
    <name type="scientific">Anaerosacchariphilus polymeriproducens</name>
    <dbReference type="NCBI Taxonomy" id="1812858"/>
    <lineage>
        <taxon>Bacteria</taxon>
        <taxon>Bacillati</taxon>
        <taxon>Bacillota</taxon>
        <taxon>Clostridia</taxon>
        <taxon>Lachnospirales</taxon>
        <taxon>Lachnospiraceae</taxon>
        <taxon>Anaerosacchariphilus</taxon>
    </lineage>
</organism>
<protein>
    <submittedName>
        <fullName evidence="2">Phosphohydrolase</fullName>
    </submittedName>
</protein>
<dbReference type="OrthoDB" id="1764966at2"/>
<dbReference type="InterPro" id="IPR003607">
    <property type="entry name" value="HD/PDEase_dom"/>
</dbReference>
<dbReference type="SUPFAM" id="SSF109604">
    <property type="entry name" value="HD-domain/PDEase-like"/>
    <property type="match status" value="1"/>
</dbReference>
<keyword evidence="3" id="KW-1185">Reference proteome</keyword>
<evidence type="ECO:0000259" key="1">
    <source>
        <dbReference type="SMART" id="SM00471"/>
    </source>
</evidence>